<comment type="similarity">
    <text evidence="1 6">Belongs to the oligoribonuclease family.</text>
</comment>
<keyword evidence="9" id="KW-1185">Reference proteome</keyword>
<keyword evidence="4 6" id="KW-0269">Exonuclease</keyword>
<comment type="subcellular location">
    <subcellularLocation>
        <location evidence="6">Cytoplasm</location>
    </subcellularLocation>
</comment>
<evidence type="ECO:0000256" key="6">
    <source>
        <dbReference type="HAMAP-Rule" id="MF_00045"/>
    </source>
</evidence>
<evidence type="ECO:0000313" key="9">
    <source>
        <dbReference type="Proteomes" id="UP000317544"/>
    </source>
</evidence>
<keyword evidence="2 6" id="KW-0540">Nuclease</keyword>
<evidence type="ECO:0000259" key="7">
    <source>
        <dbReference type="SMART" id="SM00479"/>
    </source>
</evidence>
<dbReference type="PANTHER" id="PTHR11046:SF0">
    <property type="entry name" value="OLIGORIBONUCLEASE, MITOCHONDRIAL"/>
    <property type="match status" value="1"/>
</dbReference>
<keyword evidence="3 6" id="KW-0378">Hydrolase</keyword>
<gene>
    <name evidence="6 8" type="primary">orn</name>
    <name evidence="8" type="ORF">BUCNMO_432</name>
</gene>
<protein>
    <recommendedName>
        <fullName evidence="5 6">Oligoribonuclease</fullName>
        <ecNumber evidence="6">3.1.-.-</ecNumber>
    </recommendedName>
</protein>
<evidence type="ECO:0000256" key="1">
    <source>
        <dbReference type="ARBA" id="ARBA00009921"/>
    </source>
</evidence>
<accession>A0A455TAU4</accession>
<evidence type="ECO:0000256" key="4">
    <source>
        <dbReference type="ARBA" id="ARBA00022839"/>
    </source>
</evidence>
<dbReference type="Gene3D" id="3.30.420.10">
    <property type="entry name" value="Ribonuclease H-like superfamily/Ribonuclease H"/>
    <property type="match status" value="1"/>
</dbReference>
<dbReference type="FunFam" id="3.30.420.10:FF:000003">
    <property type="entry name" value="Oligoribonuclease"/>
    <property type="match status" value="1"/>
</dbReference>
<dbReference type="PANTHER" id="PTHR11046">
    <property type="entry name" value="OLIGORIBONUCLEASE, MITOCHONDRIAL"/>
    <property type="match status" value="1"/>
</dbReference>
<comment type="function">
    <text evidence="6">3'-to-5' exoribonuclease specific for small oligoribonucleotides.</text>
</comment>
<proteinExistence type="inferred from homology"/>
<dbReference type="Pfam" id="PF00929">
    <property type="entry name" value="RNase_T"/>
    <property type="match status" value="1"/>
</dbReference>
<reference evidence="8 9" key="1">
    <citation type="journal article" date="2019" name="Proc. Natl. Acad. Sci. U.S.A.">
        <title>Exaggeration and cooption of innate immunity for social defense.</title>
        <authorList>
            <person name="Kutsukake M."/>
            <person name="Moriyama M."/>
            <person name="Shigenobu S."/>
            <person name="Meng X.-Y."/>
            <person name="Nikoh N."/>
            <person name="Noda C."/>
            <person name="Kobayashi S."/>
            <person name="Fukatsu T."/>
        </authorList>
    </citation>
    <scope>NUCLEOTIDE SEQUENCE [LARGE SCALE GENOMIC DNA]</scope>
    <source>
        <strain evidence="8 9">Nmo</strain>
    </source>
</reference>
<dbReference type="Proteomes" id="UP000317544">
    <property type="component" value="Chromosome"/>
</dbReference>
<sequence length="179" mass="20980">MNKSNLIWIDLEMTGLNPEKNYILEIATLITNSHLNVIAEGPVIPIYQSEKTLNIMNNWNCTTHTKNGLITRVKNSLFNEKMAELSTINFLKKWVPENTSPMCGNSIGQDRQFLFKYMPTLELFFHYRNIDVSTLKELVYRWKPEILKKIKKNNIHSALHDIYASISELSFYKKHFIQN</sequence>
<feature type="active site" evidence="6">
    <location>
        <position position="127"/>
    </location>
</feature>
<dbReference type="EC" id="3.1.-.-" evidence="6"/>
<dbReference type="GO" id="GO:0000175">
    <property type="term" value="F:3'-5'-RNA exonuclease activity"/>
    <property type="evidence" value="ECO:0007669"/>
    <property type="project" value="InterPro"/>
</dbReference>
<organism evidence="8 9">
    <name type="scientific">Buchnera aphidicola</name>
    <name type="common">Nipponaphis monzeni</name>
    <dbReference type="NCBI Taxonomy" id="2495405"/>
    <lineage>
        <taxon>Bacteria</taxon>
        <taxon>Pseudomonadati</taxon>
        <taxon>Pseudomonadota</taxon>
        <taxon>Gammaproteobacteria</taxon>
        <taxon>Enterobacterales</taxon>
        <taxon>Erwiniaceae</taxon>
        <taxon>Buchnera</taxon>
    </lineage>
</organism>
<evidence type="ECO:0000256" key="3">
    <source>
        <dbReference type="ARBA" id="ARBA00022801"/>
    </source>
</evidence>
<dbReference type="InterPro" id="IPR013520">
    <property type="entry name" value="Ribonucl_H"/>
</dbReference>
<evidence type="ECO:0000256" key="5">
    <source>
        <dbReference type="ARBA" id="ARBA00070964"/>
    </source>
</evidence>
<dbReference type="RefSeq" id="WP_158345231.1">
    <property type="nucleotide sequence ID" value="NZ_AP019379.1"/>
</dbReference>
<dbReference type="EMBL" id="AP019379">
    <property type="protein sequence ID" value="BBI01434.1"/>
    <property type="molecule type" value="Genomic_DNA"/>
</dbReference>
<dbReference type="HAMAP" id="MF_00045">
    <property type="entry name" value="Oligoribonuclease"/>
    <property type="match status" value="1"/>
</dbReference>
<dbReference type="InterPro" id="IPR036397">
    <property type="entry name" value="RNaseH_sf"/>
</dbReference>
<evidence type="ECO:0000256" key="2">
    <source>
        <dbReference type="ARBA" id="ARBA00022722"/>
    </source>
</evidence>
<dbReference type="SUPFAM" id="SSF53098">
    <property type="entry name" value="Ribonuclease H-like"/>
    <property type="match status" value="1"/>
</dbReference>
<name>A0A455TAU4_9GAMM</name>
<dbReference type="OrthoDB" id="9801329at2"/>
<dbReference type="CDD" id="cd06135">
    <property type="entry name" value="Orn"/>
    <property type="match status" value="1"/>
</dbReference>
<dbReference type="NCBIfam" id="NF003765">
    <property type="entry name" value="PRK05359.1"/>
    <property type="match status" value="1"/>
</dbReference>
<dbReference type="GO" id="GO:0003676">
    <property type="term" value="F:nucleic acid binding"/>
    <property type="evidence" value="ECO:0007669"/>
    <property type="project" value="InterPro"/>
</dbReference>
<dbReference type="GO" id="GO:0005737">
    <property type="term" value="C:cytoplasm"/>
    <property type="evidence" value="ECO:0007669"/>
    <property type="project" value="UniProtKB-SubCell"/>
</dbReference>
<evidence type="ECO:0000313" key="8">
    <source>
        <dbReference type="EMBL" id="BBI01434.1"/>
    </source>
</evidence>
<feature type="domain" description="Exonuclease" evidence="7">
    <location>
        <begin position="5"/>
        <end position="178"/>
    </location>
</feature>
<dbReference type="InterPro" id="IPR012337">
    <property type="entry name" value="RNaseH-like_sf"/>
</dbReference>
<dbReference type="SMART" id="SM00479">
    <property type="entry name" value="EXOIII"/>
    <property type="match status" value="1"/>
</dbReference>
<dbReference type="InterPro" id="IPR022894">
    <property type="entry name" value="Oligoribonuclease"/>
</dbReference>
<dbReference type="AlphaFoldDB" id="A0A455TAU4"/>
<dbReference type="GO" id="GO:0006259">
    <property type="term" value="P:DNA metabolic process"/>
    <property type="evidence" value="ECO:0007669"/>
    <property type="project" value="UniProtKB-ARBA"/>
</dbReference>
<keyword evidence="6" id="KW-0963">Cytoplasm</keyword>